<dbReference type="InterPro" id="IPR036514">
    <property type="entry name" value="SGNH_hydro_sf"/>
</dbReference>
<feature type="compositionally biased region" description="Low complexity" evidence="1">
    <location>
        <begin position="1"/>
        <end position="34"/>
    </location>
</feature>
<dbReference type="InterPro" id="IPR051532">
    <property type="entry name" value="Ester_Hydrolysis_Enzymes"/>
</dbReference>
<feature type="compositionally biased region" description="Low complexity" evidence="1">
    <location>
        <begin position="302"/>
        <end position="350"/>
    </location>
</feature>
<feature type="compositionally biased region" description="Polar residues" evidence="1">
    <location>
        <begin position="58"/>
        <end position="75"/>
    </location>
</feature>
<dbReference type="SUPFAM" id="SSF52266">
    <property type="entry name" value="SGNH hydrolase"/>
    <property type="match status" value="1"/>
</dbReference>
<dbReference type="PANTHER" id="PTHR30383:SF31">
    <property type="entry name" value="SGNH HYDROLASE-TYPE ESTERASE DOMAIN-CONTAINING PROTEIN-RELATED"/>
    <property type="match status" value="1"/>
</dbReference>
<comment type="caution">
    <text evidence="3">The sequence shown here is derived from an EMBL/GenBank/DDBJ whole genome shotgun (WGS) entry which is preliminary data.</text>
</comment>
<dbReference type="STRING" id="363999.A0A439DH43"/>
<reference evidence="3 4" key="1">
    <citation type="submission" date="2018-12" db="EMBL/GenBank/DDBJ databases">
        <title>Draft genome sequence of Xylaria grammica IHI A82.</title>
        <authorList>
            <person name="Buettner E."/>
            <person name="Kellner H."/>
        </authorList>
    </citation>
    <scope>NUCLEOTIDE SEQUENCE [LARGE SCALE GENOMIC DNA]</scope>
    <source>
        <strain evidence="3 4">IHI A82</strain>
    </source>
</reference>
<dbReference type="PANTHER" id="PTHR30383">
    <property type="entry name" value="THIOESTERASE 1/PROTEASE 1/LYSOPHOSPHOLIPASE L1"/>
    <property type="match status" value="1"/>
</dbReference>
<dbReference type="Pfam" id="PF13472">
    <property type="entry name" value="Lipase_GDSL_2"/>
    <property type="match status" value="1"/>
</dbReference>
<feature type="region of interest" description="Disordered" evidence="1">
    <location>
        <begin position="1"/>
        <end position="77"/>
    </location>
</feature>
<dbReference type="Proteomes" id="UP000286045">
    <property type="component" value="Unassembled WGS sequence"/>
</dbReference>
<gene>
    <name evidence="3" type="ORF">EKO27_g1426</name>
</gene>
<feature type="compositionally biased region" description="Polar residues" evidence="1">
    <location>
        <begin position="251"/>
        <end position="261"/>
    </location>
</feature>
<dbReference type="InterPro" id="IPR013830">
    <property type="entry name" value="SGNH_hydro"/>
</dbReference>
<protein>
    <recommendedName>
        <fullName evidence="2">SGNH hydrolase-type esterase domain-containing protein</fullName>
    </recommendedName>
</protein>
<evidence type="ECO:0000256" key="1">
    <source>
        <dbReference type="SAM" id="MobiDB-lite"/>
    </source>
</evidence>
<name>A0A439DH43_9PEZI</name>
<feature type="region of interest" description="Disordered" evidence="1">
    <location>
        <begin position="296"/>
        <end position="350"/>
    </location>
</feature>
<organism evidence="3 4">
    <name type="scientific">Xylaria grammica</name>
    <dbReference type="NCBI Taxonomy" id="363999"/>
    <lineage>
        <taxon>Eukaryota</taxon>
        <taxon>Fungi</taxon>
        <taxon>Dikarya</taxon>
        <taxon>Ascomycota</taxon>
        <taxon>Pezizomycotina</taxon>
        <taxon>Sordariomycetes</taxon>
        <taxon>Xylariomycetidae</taxon>
        <taxon>Xylariales</taxon>
        <taxon>Xylariaceae</taxon>
        <taxon>Xylaria</taxon>
    </lineage>
</organism>
<accession>A0A439DH43</accession>
<dbReference type="Gene3D" id="3.40.50.1110">
    <property type="entry name" value="SGNH hydrolase"/>
    <property type="match status" value="1"/>
</dbReference>
<feature type="region of interest" description="Disordered" evidence="1">
    <location>
        <begin position="239"/>
        <end position="264"/>
    </location>
</feature>
<feature type="domain" description="SGNH hydrolase-type esterase" evidence="2">
    <location>
        <begin position="84"/>
        <end position="267"/>
    </location>
</feature>
<sequence>MGDTLGGNNSSNNAGSSGGSNDDSTSGGHNNTSSGGNGNGSNNDSDDDDDGGDDIPSKGNSTNSLWQPKNSSSIADGTPLRIMCLGASIVRGEVSSDSNGFRKTLRGDLAKLGAPINMVGSQRNGEMPDNDMEAYGGNRISQIHSHAEKIVPKQQPNVFVINVGTNNVLQYKDTDVAGEHMEAFIDYLLEASPRATVVLSTLLTNTVPNREPLILDINRQFRELYQKYENKTVVLAELHPSEGLPGRPTTDDISSDGSHPTDQGYEIMGHILADAVKDADQRGYLRWPENGLSYDGDIGRVDASAAESTEAPAPTTTDAASGTSSDSAPVTRSDAAAAAASTADAVASEK</sequence>
<evidence type="ECO:0000313" key="3">
    <source>
        <dbReference type="EMBL" id="RWA13718.1"/>
    </source>
</evidence>
<evidence type="ECO:0000259" key="2">
    <source>
        <dbReference type="Pfam" id="PF13472"/>
    </source>
</evidence>
<proteinExistence type="predicted"/>
<dbReference type="EMBL" id="RYZI01000021">
    <property type="protein sequence ID" value="RWA13718.1"/>
    <property type="molecule type" value="Genomic_DNA"/>
</dbReference>
<feature type="compositionally biased region" description="Acidic residues" evidence="1">
    <location>
        <begin position="44"/>
        <end position="53"/>
    </location>
</feature>
<keyword evidence="4" id="KW-1185">Reference proteome</keyword>
<evidence type="ECO:0000313" key="4">
    <source>
        <dbReference type="Proteomes" id="UP000286045"/>
    </source>
</evidence>
<dbReference type="AlphaFoldDB" id="A0A439DH43"/>
<dbReference type="GO" id="GO:0004622">
    <property type="term" value="F:phosphatidylcholine lysophospholipase activity"/>
    <property type="evidence" value="ECO:0007669"/>
    <property type="project" value="TreeGrafter"/>
</dbReference>